<dbReference type="PANTHER" id="PTHR31637:SF0">
    <property type="entry name" value="2,3-BISPHOSPHOGLYCERATE-INDEPENDENT PHOSPHOGLYCERATE MUTASE"/>
    <property type="match status" value="1"/>
</dbReference>
<feature type="domain" description="Metalloenzyme" evidence="10">
    <location>
        <begin position="18"/>
        <end position="543"/>
    </location>
</feature>
<evidence type="ECO:0000259" key="11">
    <source>
        <dbReference type="Pfam" id="PF06415"/>
    </source>
</evidence>
<dbReference type="CDD" id="cd16010">
    <property type="entry name" value="iPGM"/>
    <property type="match status" value="1"/>
</dbReference>
<evidence type="ECO:0000256" key="8">
    <source>
        <dbReference type="ARBA" id="ARBA00023211"/>
    </source>
</evidence>
<keyword evidence="6" id="KW-0479">Metal-binding</keyword>
<evidence type="ECO:0000313" key="12">
    <source>
        <dbReference type="EMBL" id="KAK9914833.1"/>
    </source>
</evidence>
<reference evidence="12 13" key="1">
    <citation type="journal article" date="2024" name="Nat. Commun.">
        <title>Phylogenomics reveals the evolutionary origins of lichenization in chlorophyte algae.</title>
        <authorList>
            <person name="Puginier C."/>
            <person name="Libourel C."/>
            <person name="Otte J."/>
            <person name="Skaloud P."/>
            <person name="Haon M."/>
            <person name="Grisel S."/>
            <person name="Petersen M."/>
            <person name="Berrin J.G."/>
            <person name="Delaux P.M."/>
            <person name="Dal Grande F."/>
            <person name="Keller J."/>
        </authorList>
    </citation>
    <scope>NUCLEOTIDE SEQUENCE [LARGE SCALE GENOMIC DNA]</scope>
    <source>
        <strain evidence="12 13">SAG 216-7</strain>
    </source>
</reference>
<dbReference type="Pfam" id="PF01676">
    <property type="entry name" value="Metalloenzyme"/>
    <property type="match status" value="1"/>
</dbReference>
<evidence type="ECO:0000256" key="7">
    <source>
        <dbReference type="ARBA" id="ARBA00023152"/>
    </source>
</evidence>
<evidence type="ECO:0000256" key="3">
    <source>
        <dbReference type="ARBA" id="ARBA00004798"/>
    </source>
</evidence>
<dbReference type="PIRSF" id="PIRSF001492">
    <property type="entry name" value="IPGAM"/>
    <property type="match status" value="1"/>
</dbReference>
<dbReference type="NCBIfam" id="TIGR01307">
    <property type="entry name" value="pgm_bpd_ind"/>
    <property type="match status" value="1"/>
</dbReference>
<dbReference type="PANTHER" id="PTHR31637">
    <property type="entry name" value="2,3-BISPHOSPHOGLYCERATE-INDEPENDENT PHOSPHOGLYCERATE MUTASE"/>
    <property type="match status" value="1"/>
</dbReference>
<dbReference type="InterPro" id="IPR006124">
    <property type="entry name" value="Metalloenzyme"/>
</dbReference>
<name>A0ABR2YSL4_9CHLO</name>
<comment type="catalytic activity">
    <reaction evidence="1">
        <text>(2R)-2-phosphoglycerate = (2R)-3-phosphoglycerate</text>
        <dbReference type="Rhea" id="RHEA:15901"/>
        <dbReference type="ChEBI" id="CHEBI:58272"/>
        <dbReference type="ChEBI" id="CHEBI:58289"/>
        <dbReference type="EC" id="5.4.2.12"/>
    </reaction>
</comment>
<evidence type="ECO:0000256" key="4">
    <source>
        <dbReference type="ARBA" id="ARBA00008819"/>
    </source>
</evidence>
<keyword evidence="9" id="KW-0413">Isomerase</keyword>
<dbReference type="SUPFAM" id="SSF53649">
    <property type="entry name" value="Alkaline phosphatase-like"/>
    <property type="match status" value="1"/>
</dbReference>
<evidence type="ECO:0000259" key="10">
    <source>
        <dbReference type="Pfam" id="PF01676"/>
    </source>
</evidence>
<dbReference type="InterPro" id="IPR005995">
    <property type="entry name" value="Pgm_bpd_ind"/>
</dbReference>
<dbReference type="Gene3D" id="3.40.720.10">
    <property type="entry name" value="Alkaline Phosphatase, subunit A"/>
    <property type="match status" value="1"/>
</dbReference>
<dbReference type="InterPro" id="IPR011258">
    <property type="entry name" value="BPG-indep_PGM_N"/>
</dbReference>
<proteinExistence type="inferred from homology"/>
<dbReference type="InterPro" id="IPR036646">
    <property type="entry name" value="PGAM_B_sf"/>
</dbReference>
<keyword evidence="8" id="KW-0464">Manganese</keyword>
<comment type="similarity">
    <text evidence="4">Belongs to the BPG-independent phosphoglycerate mutase family.</text>
</comment>
<evidence type="ECO:0000256" key="1">
    <source>
        <dbReference type="ARBA" id="ARBA00000370"/>
    </source>
</evidence>
<comment type="caution">
    <text evidence="12">The sequence shown here is derived from an EMBL/GenBank/DDBJ whole genome shotgun (WGS) entry which is preliminary data.</text>
</comment>
<dbReference type="InterPro" id="IPR017850">
    <property type="entry name" value="Alkaline_phosphatase_core_sf"/>
</dbReference>
<evidence type="ECO:0000256" key="2">
    <source>
        <dbReference type="ARBA" id="ARBA00001936"/>
    </source>
</evidence>
<gene>
    <name evidence="12" type="ORF">WJX75_001139</name>
</gene>
<keyword evidence="13" id="KW-1185">Reference proteome</keyword>
<evidence type="ECO:0000256" key="5">
    <source>
        <dbReference type="ARBA" id="ARBA00012026"/>
    </source>
</evidence>
<keyword evidence="7" id="KW-0324">Glycolysis</keyword>
<organism evidence="12 13">
    <name type="scientific">Coccomyxa subellipsoidea</name>
    <dbReference type="NCBI Taxonomy" id="248742"/>
    <lineage>
        <taxon>Eukaryota</taxon>
        <taxon>Viridiplantae</taxon>
        <taxon>Chlorophyta</taxon>
        <taxon>core chlorophytes</taxon>
        <taxon>Trebouxiophyceae</taxon>
        <taxon>Trebouxiophyceae incertae sedis</taxon>
        <taxon>Coccomyxaceae</taxon>
        <taxon>Coccomyxa</taxon>
    </lineage>
</organism>
<feature type="domain" description="BPG-independent PGAM N-terminal" evidence="11">
    <location>
        <begin position="100"/>
        <end position="321"/>
    </location>
</feature>
<dbReference type="EC" id="5.4.2.12" evidence="5"/>
<dbReference type="Pfam" id="PF06415">
    <property type="entry name" value="iPGM_N"/>
    <property type="match status" value="1"/>
</dbReference>
<accession>A0ABR2YSL4</accession>
<dbReference type="Gene3D" id="3.40.1450.10">
    <property type="entry name" value="BPG-independent phosphoglycerate mutase, domain B"/>
    <property type="match status" value="1"/>
</dbReference>
<comment type="cofactor">
    <cofactor evidence="2">
        <name>Mn(2+)</name>
        <dbReference type="ChEBI" id="CHEBI:29035"/>
    </cofactor>
</comment>
<protein>
    <recommendedName>
        <fullName evidence="5">phosphoglycerate mutase (2,3-diphosphoglycerate-independent)</fullName>
        <ecNumber evidence="5">5.4.2.12</ecNumber>
    </recommendedName>
</protein>
<comment type="pathway">
    <text evidence="3">Carbohydrate degradation; glycolysis; pyruvate from D-glyceraldehyde 3-phosphate: step 3/5.</text>
</comment>
<evidence type="ECO:0000256" key="6">
    <source>
        <dbReference type="ARBA" id="ARBA00022723"/>
    </source>
</evidence>
<dbReference type="EMBL" id="JALJOT010000005">
    <property type="protein sequence ID" value="KAK9914833.1"/>
    <property type="molecule type" value="Genomic_DNA"/>
</dbReference>
<dbReference type="SUPFAM" id="SSF64158">
    <property type="entry name" value="2,3-Bisphosphoglycerate-independent phosphoglycerate mutase, substrate-binding domain"/>
    <property type="match status" value="1"/>
</dbReference>
<evidence type="ECO:0000313" key="13">
    <source>
        <dbReference type="Proteomes" id="UP001491310"/>
    </source>
</evidence>
<dbReference type="Proteomes" id="UP001491310">
    <property type="component" value="Unassembled WGS sequence"/>
</dbReference>
<evidence type="ECO:0000256" key="9">
    <source>
        <dbReference type="ARBA" id="ARBA00023235"/>
    </source>
</evidence>
<sequence>MTIDTELKPHESIPKADKPVLVCILDGWGENENKDKFNAIHSAETPVTDALKDVPGRWRTVRAHGTAVGLPSDADMGNSEVGHNALGSGQVIDQGARLVDIALEDGSAFELDGWKYISESFPENTVHFIGLLSDGGVHSRTDQLVGFMKGAAKNGAKRIRVHILTDGRDVPDGTSKQFVEQLEKDMTELSGCDAKIASGGGRMHVTMDRYEADWKIVERGWHAHVLGEAPHKFTSALEAIKTLREGDGSKTITDQWLPPFVITDDEGKAVGTIEDGDAVVLFNFRADRMVEISKAFEYEDFNAFDRKRFPKTRFVGMMQYDGDLKLPARFLVPPPAISGVSGELLAKGGVSTFACSETQKFGHVTFFWNGNRSGYFKEELETYVEIPSDAVPFNEAPDMKAREITEAGKEALLSGKYQMVRINFANPDMVGHTGDLDACVGACSLVDKCVKDLLDTVESLGGRWLLTADHGNADDMVQRAKKTNAPLFADDGSTPLPLTSHTLAPVPVAIGGPGLPEGIKFRDDLPNAGLANITGTYLNLLGFATPAHMEPSLI</sequence>